<dbReference type="SMART" id="SM01252">
    <property type="entry name" value="KilA-N"/>
    <property type="match status" value="1"/>
</dbReference>
<accession>A0A2N7TT36</accession>
<dbReference type="InterPro" id="IPR017880">
    <property type="entry name" value="KilA_N"/>
</dbReference>
<dbReference type="Proteomes" id="UP000235346">
    <property type="component" value="Unassembled WGS sequence"/>
</dbReference>
<dbReference type="AlphaFoldDB" id="A0A2N7TT36"/>
<dbReference type="RefSeq" id="WP_102626383.1">
    <property type="nucleotide sequence ID" value="NZ_PDOH01000039.1"/>
</dbReference>
<evidence type="ECO:0000259" key="1">
    <source>
        <dbReference type="PROSITE" id="PS51301"/>
    </source>
</evidence>
<gene>
    <name evidence="2" type="ORF">C1H66_02770</name>
</gene>
<name>A0A2N7TT36_9GAMM</name>
<sequence>MTTQLIIAETSIKTDAEGRYCLNDLHRAAGGEQKHKPAEWLRYSTAKELIEELKVGNPTLSPLATKLGRNGGTFVVKKLVYTYAMWISPSFQLKVIRAYD</sequence>
<proteinExistence type="predicted"/>
<feature type="domain" description="KilA-N" evidence="1">
    <location>
        <begin position="1"/>
        <end position="100"/>
    </location>
</feature>
<keyword evidence="3" id="KW-1185">Reference proteome</keyword>
<dbReference type="OrthoDB" id="5298460at2"/>
<dbReference type="InterPro" id="IPR018004">
    <property type="entry name" value="KilA/APSES_HTH"/>
</dbReference>
<evidence type="ECO:0000313" key="2">
    <source>
        <dbReference type="EMBL" id="PMR71362.1"/>
    </source>
</evidence>
<dbReference type="PROSITE" id="PS51301">
    <property type="entry name" value="KILA_N"/>
    <property type="match status" value="1"/>
</dbReference>
<evidence type="ECO:0000313" key="3">
    <source>
        <dbReference type="Proteomes" id="UP000235346"/>
    </source>
</evidence>
<organism evidence="2 3">
    <name type="scientific">Halomonas heilongjiangensis</name>
    <dbReference type="NCBI Taxonomy" id="1387883"/>
    <lineage>
        <taxon>Bacteria</taxon>
        <taxon>Pseudomonadati</taxon>
        <taxon>Pseudomonadota</taxon>
        <taxon>Gammaproteobacteria</taxon>
        <taxon>Oceanospirillales</taxon>
        <taxon>Halomonadaceae</taxon>
        <taxon>Halomonas</taxon>
    </lineage>
</organism>
<dbReference type="EMBL" id="PNRE01000016">
    <property type="protein sequence ID" value="PMR71362.1"/>
    <property type="molecule type" value="Genomic_DNA"/>
</dbReference>
<reference evidence="2 3" key="1">
    <citation type="submission" date="2018-01" db="EMBL/GenBank/DDBJ databases">
        <title>Halomonas endophytica sp. nov., isolated from storage liquid in the stems of Populus euphratica.</title>
        <authorList>
            <person name="Chen C."/>
        </authorList>
    </citation>
    <scope>NUCLEOTIDE SEQUENCE [LARGE SCALE GENOMIC DNA]</scope>
    <source>
        <strain evidence="2 3">DSM 26881</strain>
    </source>
</reference>
<protein>
    <recommendedName>
        <fullName evidence="1">KilA-N domain-containing protein</fullName>
    </recommendedName>
</protein>
<comment type="caution">
    <text evidence="2">The sequence shown here is derived from an EMBL/GenBank/DDBJ whole genome shotgun (WGS) entry which is preliminary data.</text>
</comment>
<dbReference type="Pfam" id="PF04383">
    <property type="entry name" value="KilA-N"/>
    <property type="match status" value="1"/>
</dbReference>